<evidence type="ECO:0000313" key="4">
    <source>
        <dbReference type="EMBL" id="GFP59310.1"/>
    </source>
</evidence>
<dbReference type="Proteomes" id="UP000517252">
    <property type="component" value="Unassembled WGS sequence"/>
</dbReference>
<dbReference type="OrthoDB" id="3014581at2759"/>
<sequence length="462" mass="52585">MVGPMDVVKCIWLPQRDEMRVILQKYIVDISLFYHIVHVPSLQSLVEDIYAGLEANVRVDVGGVLLLLSICASTTYAWSPPDDIRCLFANSAEANGQSTFWIKQALDVIGHSQKTAHASLECIQGLIILFFVFCNHESVSFRARNVFMYAISMATELLLHRIDDPTASSMPTLVRMSEAKKEIGRRVWWFMVATDWTLAQFSCPQEGVYLIHKHQMAVNKPRNTNDEDVIEGVDIIDRPETEATCMSYFVQRIRLAEVCRALLDRTPVGTQASESIAYQDILDVDAKLNKFIQNAPSFFSVNYPGLDELPATDIRRSLFITAQRYMLNLLVHRQLCDAEDTTEGEDEVAGAWKILHEVQDQFPPAAKLLELSIKILRKYKIKHRALDLLQQQVSGIAPYNNSFPMTPESANQEIRMSSVQQNIGTETENVLLEQHWQMLEGKMDLNTIDWDKLFWGIDAPFI</sequence>
<evidence type="ECO:0000256" key="1">
    <source>
        <dbReference type="ARBA" id="ARBA00004123"/>
    </source>
</evidence>
<organism evidence="4 5">
    <name type="scientific">Trichoderma asperellum</name>
    <name type="common">Filamentous fungus</name>
    <dbReference type="NCBI Taxonomy" id="101201"/>
    <lineage>
        <taxon>Eukaryota</taxon>
        <taxon>Fungi</taxon>
        <taxon>Dikarya</taxon>
        <taxon>Ascomycota</taxon>
        <taxon>Pezizomycotina</taxon>
        <taxon>Sordariomycetes</taxon>
        <taxon>Hypocreomycetidae</taxon>
        <taxon>Hypocreales</taxon>
        <taxon>Hypocreaceae</taxon>
        <taxon>Trichoderma</taxon>
    </lineage>
</organism>
<reference evidence="4 5" key="1">
    <citation type="submission" date="2020-07" db="EMBL/GenBank/DDBJ databases">
        <title>Trichoderma asperellum IC-1 whole genome shotgun sequence.</title>
        <authorList>
            <person name="Kanamasa S."/>
            <person name="Takahashi H."/>
        </authorList>
    </citation>
    <scope>NUCLEOTIDE SEQUENCE [LARGE SCALE GENOMIC DNA]</scope>
    <source>
        <strain evidence="4 5">IC-1</strain>
    </source>
</reference>
<dbReference type="CDD" id="cd12148">
    <property type="entry name" value="fungal_TF_MHR"/>
    <property type="match status" value="1"/>
</dbReference>
<evidence type="ECO:0000259" key="3">
    <source>
        <dbReference type="Pfam" id="PF04082"/>
    </source>
</evidence>
<dbReference type="GO" id="GO:0005634">
    <property type="term" value="C:nucleus"/>
    <property type="evidence" value="ECO:0007669"/>
    <property type="project" value="UniProtKB-SubCell"/>
</dbReference>
<dbReference type="EMBL" id="BLZH01000013">
    <property type="protein sequence ID" value="GFP59310.1"/>
    <property type="molecule type" value="Genomic_DNA"/>
</dbReference>
<dbReference type="PANTHER" id="PTHR31001:SF90">
    <property type="entry name" value="CENTROMERE DNA-BINDING PROTEIN COMPLEX CBF3 SUBUNIT B"/>
    <property type="match status" value="1"/>
</dbReference>
<evidence type="ECO:0000256" key="2">
    <source>
        <dbReference type="ARBA" id="ARBA00023242"/>
    </source>
</evidence>
<comment type="subcellular location">
    <subcellularLocation>
        <location evidence="1">Nucleus</location>
    </subcellularLocation>
</comment>
<dbReference type="GO" id="GO:0006351">
    <property type="term" value="P:DNA-templated transcription"/>
    <property type="evidence" value="ECO:0007669"/>
    <property type="project" value="InterPro"/>
</dbReference>
<dbReference type="AlphaFoldDB" id="A0A6V8R422"/>
<dbReference type="GO" id="GO:0008270">
    <property type="term" value="F:zinc ion binding"/>
    <property type="evidence" value="ECO:0007669"/>
    <property type="project" value="InterPro"/>
</dbReference>
<dbReference type="PANTHER" id="PTHR31001">
    <property type="entry name" value="UNCHARACTERIZED TRANSCRIPTIONAL REGULATORY PROTEIN"/>
    <property type="match status" value="1"/>
</dbReference>
<protein>
    <submittedName>
        <fullName evidence="4">Probable transcription factor lepB</fullName>
    </submittedName>
</protein>
<evidence type="ECO:0000313" key="5">
    <source>
        <dbReference type="Proteomes" id="UP000517252"/>
    </source>
</evidence>
<keyword evidence="2" id="KW-0539">Nucleus</keyword>
<dbReference type="InterPro" id="IPR050613">
    <property type="entry name" value="Sec_Metabolite_Reg"/>
</dbReference>
<dbReference type="Pfam" id="PF04082">
    <property type="entry name" value="Fungal_trans"/>
    <property type="match status" value="1"/>
</dbReference>
<comment type="caution">
    <text evidence="4">The sequence shown here is derived from an EMBL/GenBank/DDBJ whole genome shotgun (WGS) entry which is preliminary data.</text>
</comment>
<dbReference type="GO" id="GO:0003677">
    <property type="term" value="F:DNA binding"/>
    <property type="evidence" value="ECO:0007669"/>
    <property type="project" value="InterPro"/>
</dbReference>
<gene>
    <name evidence="4" type="ORF">TASIC1_0013000500</name>
</gene>
<feature type="domain" description="Xylanolytic transcriptional activator regulatory" evidence="3">
    <location>
        <begin position="33"/>
        <end position="263"/>
    </location>
</feature>
<name>A0A6V8R422_TRIAP</name>
<accession>A0A6V8R422</accession>
<dbReference type="InterPro" id="IPR007219">
    <property type="entry name" value="XnlR_reg_dom"/>
</dbReference>
<proteinExistence type="predicted"/>